<feature type="transmembrane region" description="Helical" evidence="8">
    <location>
        <begin position="437"/>
        <end position="454"/>
    </location>
</feature>
<evidence type="ECO:0000313" key="10">
    <source>
        <dbReference type="Proteomes" id="UP001595912"/>
    </source>
</evidence>
<feature type="transmembrane region" description="Helical" evidence="8">
    <location>
        <begin position="49"/>
        <end position="68"/>
    </location>
</feature>
<keyword evidence="5 8" id="KW-1133">Transmembrane helix</keyword>
<feature type="transmembrane region" description="Helical" evidence="8">
    <location>
        <begin position="398"/>
        <end position="425"/>
    </location>
</feature>
<keyword evidence="2 9" id="KW-0328">Glycosyltransferase</keyword>
<comment type="caution">
    <text evidence="9">The sequence shown here is derived from an EMBL/GenBank/DDBJ whole genome shotgun (WGS) entry which is preliminary data.</text>
</comment>
<comment type="subcellular location">
    <subcellularLocation>
        <location evidence="1">Membrane</location>
        <topology evidence="1">Multi-pass membrane protein</topology>
    </subcellularLocation>
</comment>
<protein>
    <submittedName>
        <fullName evidence="9">Polyprenol phosphomannose-dependent alpha 1,6 mannosyltransferase MptB</fullName>
    </submittedName>
</protein>
<feature type="transmembrane region" description="Helical" evidence="8">
    <location>
        <begin position="373"/>
        <end position="392"/>
    </location>
</feature>
<dbReference type="Pfam" id="PF26314">
    <property type="entry name" value="MptA_B_family"/>
    <property type="match status" value="1"/>
</dbReference>
<feature type="transmembrane region" description="Helical" evidence="8">
    <location>
        <begin position="250"/>
        <end position="275"/>
    </location>
</feature>
<feature type="transmembrane region" description="Helical" evidence="8">
    <location>
        <begin position="319"/>
        <end position="342"/>
    </location>
</feature>
<evidence type="ECO:0000256" key="5">
    <source>
        <dbReference type="ARBA" id="ARBA00022989"/>
    </source>
</evidence>
<comment type="similarity">
    <text evidence="7">Belongs to the MptA/B family.</text>
</comment>
<evidence type="ECO:0000256" key="4">
    <source>
        <dbReference type="ARBA" id="ARBA00022692"/>
    </source>
</evidence>
<dbReference type="NCBIfam" id="NF038066">
    <property type="entry name" value="MptB"/>
    <property type="match status" value="1"/>
</dbReference>
<sequence length="488" mass="50587">MWIDVTFVSWSVRHDAGGKARSSVPARSCLRRHEVTRLRECAGMGVNRTLGFAGSVAIALGGVSAGALPQHDPFGHWPLIRELRTFPLAGVACTYFGLALLCGAWLRMRPTVDGQRPADLVRTMLCWAAPLALTAPMFSRDVYSYLAQGEMVRRGLDAYRWGPSSLGGPLALNVPAIWQDTPAPYGPVFLRCASAILAVTGEHTIAGVWAMRLVALTGVALVVACLPGLAARFGVPAQRALWFGALNPLLLLHLVAGAHNDALMVGLLAAGLLAAVRDRPLLAAALIVAAALVKAPAILALITVVALSRGRTLALIRTAVGAALAFVALQAASGLGLGWIAALHTPTTVRNGLSLSTDIGMLLAEAGHPSAMAVIRLAAAALGCALAGWALLRAPNPAAGLGLALGAIVLCGPVVHPWYLLWPIVPIAAGMQHPPPAAIRLTVGVAMFLLPFGAPGYPEAVVAAIFGTVAGVLYLRLRPPVPALVPAT</sequence>
<keyword evidence="4 8" id="KW-0812">Transmembrane</keyword>
<feature type="transmembrane region" description="Helical" evidence="8">
    <location>
        <begin position="88"/>
        <end position="108"/>
    </location>
</feature>
<accession>A0ABV9VWL3</accession>
<evidence type="ECO:0000256" key="8">
    <source>
        <dbReference type="SAM" id="Phobius"/>
    </source>
</evidence>
<keyword evidence="6 8" id="KW-0472">Membrane</keyword>
<gene>
    <name evidence="9" type="primary">mptB</name>
    <name evidence="9" type="ORF">ACFPIJ_17935</name>
</gene>
<feature type="transmembrane region" description="Helical" evidence="8">
    <location>
        <begin position="460"/>
        <end position="477"/>
    </location>
</feature>
<evidence type="ECO:0000256" key="3">
    <source>
        <dbReference type="ARBA" id="ARBA00022679"/>
    </source>
</evidence>
<evidence type="ECO:0000256" key="6">
    <source>
        <dbReference type="ARBA" id="ARBA00023136"/>
    </source>
</evidence>
<evidence type="ECO:0000256" key="1">
    <source>
        <dbReference type="ARBA" id="ARBA00004141"/>
    </source>
</evidence>
<evidence type="ECO:0000256" key="2">
    <source>
        <dbReference type="ARBA" id="ARBA00022676"/>
    </source>
</evidence>
<proteinExistence type="inferred from homology"/>
<reference evidence="10" key="1">
    <citation type="journal article" date="2019" name="Int. J. Syst. Evol. Microbiol.">
        <title>The Global Catalogue of Microorganisms (GCM) 10K type strain sequencing project: providing services to taxonomists for standard genome sequencing and annotation.</title>
        <authorList>
            <consortium name="The Broad Institute Genomics Platform"/>
            <consortium name="The Broad Institute Genome Sequencing Center for Infectious Disease"/>
            <person name="Wu L."/>
            <person name="Ma J."/>
        </authorList>
    </citation>
    <scope>NUCLEOTIDE SEQUENCE [LARGE SCALE GENOMIC DNA]</scope>
    <source>
        <strain evidence="10">CGMCC 4.7152</strain>
    </source>
</reference>
<dbReference type="RefSeq" id="WP_380116247.1">
    <property type="nucleotide sequence ID" value="NZ_JBHSIU010000019.1"/>
</dbReference>
<evidence type="ECO:0000313" key="9">
    <source>
        <dbReference type="EMBL" id="MFC4999710.1"/>
    </source>
</evidence>
<feature type="transmembrane region" description="Helical" evidence="8">
    <location>
        <begin position="281"/>
        <end position="307"/>
    </location>
</feature>
<dbReference type="EMBL" id="JBHSIU010000019">
    <property type="protein sequence ID" value="MFC4999710.1"/>
    <property type="molecule type" value="Genomic_DNA"/>
</dbReference>
<organism evidence="9 10">
    <name type="scientific">Dactylosporangium cerinum</name>
    <dbReference type="NCBI Taxonomy" id="1434730"/>
    <lineage>
        <taxon>Bacteria</taxon>
        <taxon>Bacillati</taxon>
        <taxon>Actinomycetota</taxon>
        <taxon>Actinomycetes</taxon>
        <taxon>Micromonosporales</taxon>
        <taxon>Micromonosporaceae</taxon>
        <taxon>Dactylosporangium</taxon>
    </lineage>
</organism>
<dbReference type="GO" id="GO:0016757">
    <property type="term" value="F:glycosyltransferase activity"/>
    <property type="evidence" value="ECO:0007669"/>
    <property type="project" value="UniProtKB-KW"/>
</dbReference>
<keyword evidence="10" id="KW-1185">Reference proteome</keyword>
<feature type="transmembrane region" description="Helical" evidence="8">
    <location>
        <begin position="209"/>
        <end position="229"/>
    </location>
</feature>
<evidence type="ECO:0000256" key="7">
    <source>
        <dbReference type="ARBA" id="ARBA00043987"/>
    </source>
</evidence>
<dbReference type="Proteomes" id="UP001595912">
    <property type="component" value="Unassembled WGS sequence"/>
</dbReference>
<name>A0ABV9VWL3_9ACTN</name>
<dbReference type="InterPro" id="IPR049829">
    <property type="entry name" value="MptA/B-like"/>
</dbReference>
<keyword evidence="3" id="KW-0808">Transferase</keyword>